<keyword evidence="3" id="KW-1185">Reference proteome</keyword>
<reference evidence="2" key="3">
    <citation type="submission" date="2025-09" db="UniProtKB">
        <authorList>
            <consortium name="Ensembl"/>
        </authorList>
    </citation>
    <scope>IDENTIFICATION</scope>
</reference>
<feature type="compositionally biased region" description="Polar residues" evidence="1">
    <location>
        <begin position="146"/>
        <end position="156"/>
    </location>
</feature>
<feature type="compositionally biased region" description="Basic and acidic residues" evidence="1">
    <location>
        <begin position="157"/>
        <end position="171"/>
    </location>
</feature>
<dbReference type="GeneTree" id="ENSGT00940000166712"/>
<feature type="compositionally biased region" description="Basic and acidic residues" evidence="1">
    <location>
        <begin position="229"/>
        <end position="261"/>
    </location>
</feature>
<name>H2ZMU7_CIOSA</name>
<reference evidence="3" key="1">
    <citation type="submission" date="2003-08" db="EMBL/GenBank/DDBJ databases">
        <authorList>
            <person name="Birren B."/>
            <person name="Nusbaum C."/>
            <person name="Abebe A."/>
            <person name="Abouelleil A."/>
            <person name="Adekoya E."/>
            <person name="Ait-zahra M."/>
            <person name="Allen N."/>
            <person name="Allen T."/>
            <person name="An P."/>
            <person name="Anderson M."/>
            <person name="Anderson S."/>
            <person name="Arachchi H."/>
            <person name="Armbruster J."/>
            <person name="Bachantsang P."/>
            <person name="Baldwin J."/>
            <person name="Barry A."/>
            <person name="Bayul T."/>
            <person name="Blitshsteyn B."/>
            <person name="Bloom T."/>
            <person name="Blye J."/>
            <person name="Boguslavskiy L."/>
            <person name="Borowsky M."/>
            <person name="Boukhgalter B."/>
            <person name="Brunache A."/>
            <person name="Butler J."/>
            <person name="Calixte N."/>
            <person name="Calvo S."/>
            <person name="Camarata J."/>
            <person name="Campo K."/>
            <person name="Chang J."/>
            <person name="Cheshatsang Y."/>
            <person name="Citroen M."/>
            <person name="Collymore A."/>
            <person name="Considine T."/>
            <person name="Cook A."/>
            <person name="Cooke P."/>
            <person name="Corum B."/>
            <person name="Cuomo C."/>
            <person name="David R."/>
            <person name="Dawoe T."/>
            <person name="Degray S."/>
            <person name="Dodge S."/>
            <person name="Dooley K."/>
            <person name="Dorje P."/>
            <person name="Dorjee K."/>
            <person name="Dorris L."/>
            <person name="Duffey N."/>
            <person name="Dupes A."/>
            <person name="Elkins T."/>
            <person name="Engels R."/>
            <person name="Erickson J."/>
            <person name="Farina A."/>
            <person name="Faro S."/>
            <person name="Ferreira P."/>
            <person name="Fischer H."/>
            <person name="Fitzgerald M."/>
            <person name="Foley K."/>
            <person name="Gage D."/>
            <person name="Galagan J."/>
            <person name="Gearin G."/>
            <person name="Gnerre S."/>
            <person name="Gnirke A."/>
            <person name="Goyette A."/>
            <person name="Graham J."/>
            <person name="Grandbois E."/>
            <person name="Gyaltsen K."/>
            <person name="Hafez N."/>
            <person name="Hagopian D."/>
            <person name="Hagos B."/>
            <person name="Hall J."/>
            <person name="Hatcher B."/>
            <person name="Heller A."/>
            <person name="Higgins H."/>
            <person name="Honan T."/>
            <person name="Horn A."/>
            <person name="Houde N."/>
            <person name="Hughes L."/>
            <person name="Hulme W."/>
            <person name="Husby E."/>
            <person name="Iliev I."/>
            <person name="Jaffe D."/>
            <person name="Jones C."/>
            <person name="Kamal M."/>
            <person name="Kamat A."/>
            <person name="Kamvysselis M."/>
            <person name="Karlsson E."/>
            <person name="Kells C."/>
            <person name="Kieu A."/>
            <person name="Kisner P."/>
            <person name="Kodira C."/>
            <person name="Kulbokas E."/>
            <person name="Labutti K."/>
            <person name="Lama D."/>
            <person name="Landers T."/>
            <person name="Leger J."/>
            <person name="Levine S."/>
            <person name="Lewis D."/>
            <person name="Lewis T."/>
            <person name="Lindblad-toh K."/>
            <person name="Liu X."/>
            <person name="Lokyitsang T."/>
            <person name="Lokyitsang Y."/>
            <person name="Lucien O."/>
            <person name="Lui A."/>
            <person name="Ma L.J."/>
            <person name="Mabbitt R."/>
            <person name="Macdonald J."/>
            <person name="Maclean C."/>
            <person name="Major J."/>
            <person name="Manning J."/>
            <person name="Marabella R."/>
            <person name="Maru K."/>
            <person name="Matthews C."/>
            <person name="Mauceli E."/>
            <person name="Mccarthy M."/>
            <person name="Mcdonough S."/>
            <person name="Mcghee T."/>
            <person name="Meldrim J."/>
            <person name="Meneus L."/>
            <person name="Mesirov J."/>
            <person name="Mihalev A."/>
            <person name="Mihova T."/>
            <person name="Mikkelsen T."/>
            <person name="Mlenga V."/>
            <person name="Moru K."/>
            <person name="Mozes J."/>
            <person name="Mulrain L."/>
            <person name="Munson G."/>
            <person name="Naylor J."/>
            <person name="Newes C."/>
            <person name="Nguyen C."/>
            <person name="Nguyen N."/>
            <person name="Nguyen T."/>
            <person name="Nicol R."/>
            <person name="Nielsen C."/>
            <person name="Nizzari M."/>
            <person name="Norbu C."/>
            <person name="Norbu N."/>
            <person name="O'donnell P."/>
            <person name="Okoawo O."/>
            <person name="O'leary S."/>
            <person name="Omotosho B."/>
            <person name="O'neill K."/>
            <person name="Osman S."/>
            <person name="Parker S."/>
            <person name="Perrin D."/>
            <person name="Phunkhang P."/>
            <person name="Piqani B."/>
            <person name="Purcell S."/>
            <person name="Rachupka T."/>
            <person name="Ramasamy U."/>
            <person name="Rameau R."/>
            <person name="Ray V."/>
            <person name="Raymond C."/>
            <person name="Retta R."/>
            <person name="Richardson S."/>
            <person name="Rise C."/>
            <person name="Rodriguez J."/>
            <person name="Rogers J."/>
            <person name="Rogov P."/>
            <person name="Rutman M."/>
            <person name="Schupbach R."/>
            <person name="Seaman C."/>
            <person name="Settipalli S."/>
            <person name="Sharpe T."/>
            <person name="Sheridan J."/>
            <person name="Sherpa N."/>
            <person name="Shi J."/>
            <person name="Smirnov S."/>
            <person name="Smith C."/>
            <person name="Sougnez C."/>
            <person name="Spencer B."/>
            <person name="Stalker J."/>
            <person name="Stange-thomann N."/>
            <person name="Stavropoulos S."/>
            <person name="Stetson K."/>
            <person name="Stone C."/>
            <person name="Stone S."/>
            <person name="Stubbs M."/>
            <person name="Talamas J."/>
            <person name="Tchuinga P."/>
            <person name="Tenzing P."/>
            <person name="Tesfaye S."/>
            <person name="Theodore J."/>
            <person name="Thoulutsang Y."/>
            <person name="Topham K."/>
            <person name="Towey S."/>
            <person name="Tsamla T."/>
            <person name="Tsomo N."/>
            <person name="Vallee D."/>
            <person name="Vassiliev H."/>
            <person name="Venkataraman V."/>
            <person name="Vinson J."/>
            <person name="Vo A."/>
            <person name="Wade C."/>
            <person name="Wang S."/>
            <person name="Wangchuk T."/>
            <person name="Wangdi T."/>
            <person name="Whittaker C."/>
            <person name="Wilkinson J."/>
            <person name="Wu Y."/>
            <person name="Wyman D."/>
            <person name="Yadav S."/>
            <person name="Yang S."/>
            <person name="Yang X."/>
            <person name="Yeager S."/>
            <person name="Yee E."/>
            <person name="Young G."/>
            <person name="Zainoun J."/>
            <person name="Zembeck L."/>
            <person name="Zimmer A."/>
            <person name="Zody M."/>
            <person name="Lander E."/>
        </authorList>
    </citation>
    <scope>NUCLEOTIDE SEQUENCE [LARGE SCALE GENOMIC DNA]</scope>
</reference>
<feature type="compositionally biased region" description="Basic and acidic residues" evidence="1">
    <location>
        <begin position="95"/>
        <end position="109"/>
    </location>
</feature>
<proteinExistence type="predicted"/>
<dbReference type="AlphaFoldDB" id="H2ZMU7"/>
<feature type="compositionally biased region" description="Basic and acidic residues" evidence="1">
    <location>
        <begin position="131"/>
        <end position="144"/>
    </location>
</feature>
<dbReference type="Ensembl" id="ENSCSAVT00000019120.1">
    <property type="protein sequence ID" value="ENSCSAVP00000018913.1"/>
    <property type="gene ID" value="ENSCSAVG00000011108.1"/>
</dbReference>
<protein>
    <submittedName>
        <fullName evidence="2">Uncharacterized protein</fullName>
    </submittedName>
</protein>
<dbReference type="HOGENOM" id="CLU_1067632_0_0_1"/>
<feature type="compositionally biased region" description="Basic and acidic residues" evidence="1">
    <location>
        <begin position="39"/>
        <end position="58"/>
    </location>
</feature>
<organism evidence="2 3">
    <name type="scientific">Ciona savignyi</name>
    <name type="common">Pacific transparent sea squirt</name>
    <dbReference type="NCBI Taxonomy" id="51511"/>
    <lineage>
        <taxon>Eukaryota</taxon>
        <taxon>Metazoa</taxon>
        <taxon>Chordata</taxon>
        <taxon>Tunicata</taxon>
        <taxon>Ascidiacea</taxon>
        <taxon>Phlebobranchia</taxon>
        <taxon>Cionidae</taxon>
        <taxon>Ciona</taxon>
    </lineage>
</organism>
<sequence>MSASLDTRNLLHRNGSLSESSEEQGMDEDSAASILASVREQEDQFARLTKEIEQERRTVANQLNPEHYGSENDMEYTESMNSDGYYDAPPQDYETFSRSENFSDPHEETEILIDENGVAKTVTKRVVTKTVTERRVRHVEDRGSLPRNNHNGSTPRHPSDRTDPDSYDSIKRTHPGKMHNPQYDDESAQLIGNRSSASSSAASDERGARVGGKPSGYEYPPRKNFGSNDEVRKLAPEKFQPEEYGLENDRRSTDDENDDYR</sequence>
<evidence type="ECO:0000256" key="1">
    <source>
        <dbReference type="SAM" id="MobiDB-lite"/>
    </source>
</evidence>
<feature type="region of interest" description="Disordered" evidence="1">
    <location>
        <begin position="1"/>
        <end position="261"/>
    </location>
</feature>
<reference evidence="2" key="2">
    <citation type="submission" date="2025-08" db="UniProtKB">
        <authorList>
            <consortium name="Ensembl"/>
        </authorList>
    </citation>
    <scope>IDENTIFICATION</scope>
</reference>
<accession>H2ZMU7</accession>
<evidence type="ECO:0000313" key="2">
    <source>
        <dbReference type="Ensembl" id="ENSCSAVP00000018913.1"/>
    </source>
</evidence>
<feature type="compositionally biased region" description="Acidic residues" evidence="1">
    <location>
        <begin position="20"/>
        <end position="30"/>
    </location>
</feature>
<evidence type="ECO:0000313" key="3">
    <source>
        <dbReference type="Proteomes" id="UP000007875"/>
    </source>
</evidence>
<dbReference type="Proteomes" id="UP000007875">
    <property type="component" value="Unassembled WGS sequence"/>
</dbReference>